<evidence type="ECO:0000256" key="1">
    <source>
        <dbReference type="RuleBase" id="RU363044"/>
    </source>
</evidence>
<dbReference type="InterPro" id="IPR027417">
    <property type="entry name" value="P-loop_NTPase"/>
</dbReference>
<keyword evidence="1" id="KW-0067">ATP-binding</keyword>
<comment type="catalytic activity">
    <reaction evidence="1">
        <text>ATP + H2O = ADP + phosphate + H(+)</text>
        <dbReference type="Rhea" id="RHEA:13065"/>
        <dbReference type="ChEBI" id="CHEBI:15377"/>
        <dbReference type="ChEBI" id="CHEBI:15378"/>
        <dbReference type="ChEBI" id="CHEBI:30616"/>
        <dbReference type="ChEBI" id="CHEBI:43474"/>
        <dbReference type="ChEBI" id="CHEBI:456216"/>
        <dbReference type="EC" id="5.6.2.3"/>
    </reaction>
</comment>
<evidence type="ECO:0000313" key="3">
    <source>
        <dbReference type="EMBL" id="TFK18733.1"/>
    </source>
</evidence>
<feature type="domain" description="DNA helicase Pif1-like DEAD-box helicase" evidence="2">
    <location>
        <begin position="46"/>
        <end position="144"/>
    </location>
</feature>
<dbReference type="Pfam" id="PF05970">
    <property type="entry name" value="PIF1"/>
    <property type="match status" value="1"/>
</dbReference>
<dbReference type="InterPro" id="IPR010285">
    <property type="entry name" value="DNA_helicase_pif1-like_DEAD"/>
</dbReference>
<keyword evidence="1" id="KW-0233">DNA recombination</keyword>
<proteinExistence type="inferred from homology"/>
<keyword evidence="4" id="KW-1185">Reference proteome</keyword>
<gene>
    <name evidence="3" type="ORF">FA15DRAFT_561661</name>
</gene>
<keyword evidence="1" id="KW-0227">DNA damage</keyword>
<evidence type="ECO:0000259" key="2">
    <source>
        <dbReference type="Pfam" id="PF05970"/>
    </source>
</evidence>
<dbReference type="EC" id="5.6.2.3" evidence="1"/>
<dbReference type="STRING" id="230819.A0A5C3KGE0"/>
<keyword evidence="1" id="KW-0378">Hydrolase</keyword>
<dbReference type="GO" id="GO:0016887">
    <property type="term" value="F:ATP hydrolysis activity"/>
    <property type="evidence" value="ECO:0007669"/>
    <property type="project" value="RHEA"/>
</dbReference>
<feature type="non-terminal residue" evidence="3">
    <location>
        <position position="1"/>
    </location>
</feature>
<name>A0A5C3KGE0_COPMA</name>
<organism evidence="3 4">
    <name type="scientific">Coprinopsis marcescibilis</name>
    <name type="common">Agaric fungus</name>
    <name type="synonym">Psathyrella marcescibilis</name>
    <dbReference type="NCBI Taxonomy" id="230819"/>
    <lineage>
        <taxon>Eukaryota</taxon>
        <taxon>Fungi</taxon>
        <taxon>Dikarya</taxon>
        <taxon>Basidiomycota</taxon>
        <taxon>Agaricomycotina</taxon>
        <taxon>Agaricomycetes</taxon>
        <taxon>Agaricomycetidae</taxon>
        <taxon>Agaricales</taxon>
        <taxon>Agaricineae</taxon>
        <taxon>Psathyrellaceae</taxon>
        <taxon>Coprinopsis</taxon>
    </lineage>
</organism>
<dbReference type="Proteomes" id="UP000307440">
    <property type="component" value="Unassembled WGS sequence"/>
</dbReference>
<dbReference type="GO" id="GO:0006281">
    <property type="term" value="P:DNA repair"/>
    <property type="evidence" value="ECO:0007669"/>
    <property type="project" value="UniProtKB-KW"/>
</dbReference>
<comment type="similarity">
    <text evidence="1">Belongs to the helicase family.</text>
</comment>
<dbReference type="GO" id="GO:0000723">
    <property type="term" value="P:telomere maintenance"/>
    <property type="evidence" value="ECO:0007669"/>
    <property type="project" value="InterPro"/>
</dbReference>
<feature type="non-terminal residue" evidence="3">
    <location>
        <position position="147"/>
    </location>
</feature>
<reference evidence="3 4" key="1">
    <citation type="journal article" date="2019" name="Nat. Ecol. Evol.">
        <title>Megaphylogeny resolves global patterns of mushroom evolution.</title>
        <authorList>
            <person name="Varga T."/>
            <person name="Krizsan K."/>
            <person name="Foldi C."/>
            <person name="Dima B."/>
            <person name="Sanchez-Garcia M."/>
            <person name="Sanchez-Ramirez S."/>
            <person name="Szollosi G.J."/>
            <person name="Szarkandi J.G."/>
            <person name="Papp V."/>
            <person name="Albert L."/>
            <person name="Andreopoulos W."/>
            <person name="Angelini C."/>
            <person name="Antonin V."/>
            <person name="Barry K.W."/>
            <person name="Bougher N.L."/>
            <person name="Buchanan P."/>
            <person name="Buyck B."/>
            <person name="Bense V."/>
            <person name="Catcheside P."/>
            <person name="Chovatia M."/>
            <person name="Cooper J."/>
            <person name="Damon W."/>
            <person name="Desjardin D."/>
            <person name="Finy P."/>
            <person name="Geml J."/>
            <person name="Haridas S."/>
            <person name="Hughes K."/>
            <person name="Justo A."/>
            <person name="Karasinski D."/>
            <person name="Kautmanova I."/>
            <person name="Kiss B."/>
            <person name="Kocsube S."/>
            <person name="Kotiranta H."/>
            <person name="LaButti K.M."/>
            <person name="Lechner B.E."/>
            <person name="Liimatainen K."/>
            <person name="Lipzen A."/>
            <person name="Lukacs Z."/>
            <person name="Mihaltcheva S."/>
            <person name="Morgado L.N."/>
            <person name="Niskanen T."/>
            <person name="Noordeloos M.E."/>
            <person name="Ohm R.A."/>
            <person name="Ortiz-Santana B."/>
            <person name="Ovrebo C."/>
            <person name="Racz N."/>
            <person name="Riley R."/>
            <person name="Savchenko A."/>
            <person name="Shiryaev A."/>
            <person name="Soop K."/>
            <person name="Spirin V."/>
            <person name="Szebenyi C."/>
            <person name="Tomsovsky M."/>
            <person name="Tulloss R.E."/>
            <person name="Uehling J."/>
            <person name="Grigoriev I.V."/>
            <person name="Vagvolgyi C."/>
            <person name="Papp T."/>
            <person name="Martin F.M."/>
            <person name="Miettinen O."/>
            <person name="Hibbett D.S."/>
            <person name="Nagy L.G."/>
        </authorList>
    </citation>
    <scope>NUCLEOTIDE SEQUENCE [LARGE SCALE GENOMIC DNA]</scope>
    <source>
        <strain evidence="3 4">CBS 121175</strain>
    </source>
</reference>
<keyword evidence="1" id="KW-0234">DNA repair</keyword>
<evidence type="ECO:0000313" key="4">
    <source>
        <dbReference type="Proteomes" id="UP000307440"/>
    </source>
</evidence>
<dbReference type="GO" id="GO:0043139">
    <property type="term" value="F:5'-3' DNA helicase activity"/>
    <property type="evidence" value="ECO:0007669"/>
    <property type="project" value="UniProtKB-EC"/>
</dbReference>
<dbReference type="AlphaFoldDB" id="A0A5C3KGE0"/>
<dbReference type="EMBL" id="ML210381">
    <property type="protein sequence ID" value="TFK18733.1"/>
    <property type="molecule type" value="Genomic_DNA"/>
</dbReference>
<dbReference type="InterPro" id="IPR051055">
    <property type="entry name" value="PIF1_helicase"/>
</dbReference>
<dbReference type="PANTHER" id="PTHR47642">
    <property type="entry name" value="ATP-DEPENDENT DNA HELICASE"/>
    <property type="match status" value="1"/>
</dbReference>
<protein>
    <recommendedName>
        <fullName evidence="1">ATP-dependent DNA helicase</fullName>
        <ecNumber evidence="1">5.6.2.3</ecNumber>
    </recommendedName>
</protein>
<comment type="cofactor">
    <cofactor evidence="1">
        <name>Mg(2+)</name>
        <dbReference type="ChEBI" id="CHEBI:18420"/>
    </cofactor>
</comment>
<dbReference type="GO" id="GO:0005524">
    <property type="term" value="F:ATP binding"/>
    <property type="evidence" value="ECO:0007669"/>
    <property type="project" value="UniProtKB-KW"/>
</dbReference>
<sequence length="147" mass="16533">STEDSSNSTLHDHIDTFNFNPQQQIAYDIIVNHFTRRHLNADPDEPPLRMLMTGPGGTGKTYVVRAVKQMMMSHNAAHRIRFLAPTGSAAALIDGMTIHKGLGIKIERARKSNKENHTTKLREEWKNVDILFLDEASLLSAQLLCKI</sequence>
<dbReference type="Gene3D" id="3.40.50.300">
    <property type="entry name" value="P-loop containing nucleotide triphosphate hydrolases"/>
    <property type="match status" value="1"/>
</dbReference>
<dbReference type="GO" id="GO:0006310">
    <property type="term" value="P:DNA recombination"/>
    <property type="evidence" value="ECO:0007669"/>
    <property type="project" value="UniProtKB-KW"/>
</dbReference>
<keyword evidence="1" id="KW-0547">Nucleotide-binding</keyword>
<accession>A0A5C3KGE0</accession>
<dbReference type="SUPFAM" id="SSF52540">
    <property type="entry name" value="P-loop containing nucleoside triphosphate hydrolases"/>
    <property type="match status" value="1"/>
</dbReference>
<keyword evidence="1" id="KW-0347">Helicase</keyword>
<dbReference type="OrthoDB" id="432234at2759"/>